<feature type="compositionally biased region" description="Pro residues" evidence="7">
    <location>
        <begin position="21"/>
        <end position="34"/>
    </location>
</feature>
<protein>
    <submittedName>
        <fullName evidence="9">Velvet factor</fullName>
    </submittedName>
</protein>
<feature type="domain" description="Velvet" evidence="8">
    <location>
        <begin position="70"/>
        <end position="433"/>
    </location>
</feature>
<evidence type="ECO:0000313" key="10">
    <source>
        <dbReference type="Proteomes" id="UP000749293"/>
    </source>
</evidence>
<feature type="compositionally biased region" description="Polar residues" evidence="7">
    <location>
        <begin position="246"/>
        <end position="261"/>
    </location>
</feature>
<keyword evidence="5" id="KW-0539">Nucleus</keyword>
<accession>A0A9P4YYI7</accession>
<organism evidence="9 10">
    <name type="scientific">Geosmithia morbida</name>
    <dbReference type="NCBI Taxonomy" id="1094350"/>
    <lineage>
        <taxon>Eukaryota</taxon>
        <taxon>Fungi</taxon>
        <taxon>Dikarya</taxon>
        <taxon>Ascomycota</taxon>
        <taxon>Pezizomycotina</taxon>
        <taxon>Sordariomycetes</taxon>
        <taxon>Hypocreomycetidae</taxon>
        <taxon>Hypocreales</taxon>
        <taxon>Bionectriaceae</taxon>
        <taxon>Geosmithia</taxon>
    </lineage>
</organism>
<dbReference type="GO" id="GO:0005634">
    <property type="term" value="C:nucleus"/>
    <property type="evidence" value="ECO:0007669"/>
    <property type="project" value="UniProtKB-SubCell"/>
</dbReference>
<feature type="compositionally biased region" description="Low complexity" evidence="7">
    <location>
        <begin position="191"/>
        <end position="213"/>
    </location>
</feature>
<comment type="subcellular location">
    <subcellularLocation>
        <location evidence="1">Nucleus</location>
    </subcellularLocation>
</comment>
<evidence type="ECO:0000256" key="5">
    <source>
        <dbReference type="ARBA" id="ARBA00023242"/>
    </source>
</evidence>
<dbReference type="InterPro" id="IPR038491">
    <property type="entry name" value="Velvet_dom_sf"/>
</dbReference>
<feature type="compositionally biased region" description="Polar residues" evidence="7">
    <location>
        <begin position="140"/>
        <end position="149"/>
    </location>
</feature>
<evidence type="ECO:0000256" key="6">
    <source>
        <dbReference type="ARBA" id="ARBA00038045"/>
    </source>
</evidence>
<dbReference type="InterPro" id="IPR021740">
    <property type="entry name" value="Velvet"/>
</dbReference>
<evidence type="ECO:0000313" key="9">
    <source>
        <dbReference type="EMBL" id="KAF4123344.1"/>
    </source>
</evidence>
<dbReference type="OrthoDB" id="1746739at2759"/>
<feature type="region of interest" description="Disordered" evidence="7">
    <location>
        <begin position="187"/>
        <end position="281"/>
    </location>
</feature>
<reference evidence="9" key="1">
    <citation type="submission" date="2020-03" db="EMBL/GenBank/DDBJ databases">
        <title>Site-based positive gene gene selection in Geosmithia morbida across the United States reveals a broad range of putative effectors and factors for local host and environmental adapation.</title>
        <authorList>
            <person name="Onufrak A."/>
            <person name="Murdoch R.W."/>
            <person name="Gazis R."/>
            <person name="Huff M."/>
            <person name="Staton M."/>
            <person name="Klingeman W."/>
            <person name="Hadziabdic D."/>
        </authorList>
    </citation>
    <scope>NUCLEOTIDE SEQUENCE</scope>
    <source>
        <strain evidence="9">1262</strain>
    </source>
</reference>
<keyword evidence="2" id="KW-0749">Sporulation</keyword>
<keyword evidence="3" id="KW-0805">Transcription regulation</keyword>
<comment type="caution">
    <text evidence="9">The sequence shown here is derived from an EMBL/GenBank/DDBJ whole genome shotgun (WGS) entry which is preliminary data.</text>
</comment>
<feature type="region of interest" description="Disordered" evidence="7">
    <location>
        <begin position="1"/>
        <end position="130"/>
    </location>
</feature>
<proteinExistence type="inferred from homology"/>
<dbReference type="EMBL" id="JAANYQ010000006">
    <property type="protein sequence ID" value="KAF4123344.1"/>
    <property type="molecule type" value="Genomic_DNA"/>
</dbReference>
<name>A0A9P4YYI7_9HYPO</name>
<sequence>MSQHMTMAPPATTPYQQTHPPTLPPPGPGPPPLAHPHTPTHHHTVHPTLPPPHPHLHAHAPPTSLDPYQQQHHHPPPAHMQPPHLAAARPPPPLHPTHPPPQHHHHPLHHHHPHASPHRSPPGPEDGGPVRQVVATTDLAQAQHRQPTPVSHHEPATGRRYQDIDYSRFVLQVDLWDEHGTQEINLCRNNSSASGPPASSASSSYSYSPLAGSEARYPPPQQQQQQQQQPPPPGQQALPPSRDMTYGQSSPMGYSQQPDYQYSQVTTPSYTPPSTTYGPPQQYFPAHQATARYDAGPPPQVSYMDSPGPMVSYVNDHKTPWSRNLIGSVAASAFCLVDTRGREGIWFVLQDLSVRLEGKYKLKFSFVNISRPGPGTGLRDRPATMINRGRTPILASCFSESFQVFSAKKFPGVCESTPLSKTFAGQGIKIPIRKDGGKGGEDDDD</sequence>
<evidence type="ECO:0000259" key="8">
    <source>
        <dbReference type="PROSITE" id="PS51821"/>
    </source>
</evidence>
<dbReference type="AlphaFoldDB" id="A0A9P4YYI7"/>
<evidence type="ECO:0000256" key="2">
    <source>
        <dbReference type="ARBA" id="ARBA00022969"/>
    </source>
</evidence>
<evidence type="ECO:0000256" key="1">
    <source>
        <dbReference type="ARBA" id="ARBA00004123"/>
    </source>
</evidence>
<comment type="similarity">
    <text evidence="6">Belongs to the velvet family. VelB subfamily.</text>
</comment>
<dbReference type="Proteomes" id="UP000749293">
    <property type="component" value="Unassembled WGS sequence"/>
</dbReference>
<dbReference type="GO" id="GO:0030435">
    <property type="term" value="P:sporulation resulting in formation of a cellular spore"/>
    <property type="evidence" value="ECO:0007669"/>
    <property type="project" value="UniProtKB-KW"/>
</dbReference>
<feature type="compositionally biased region" description="Low complexity" evidence="7">
    <location>
        <begin position="9"/>
        <end position="20"/>
    </location>
</feature>
<keyword evidence="10" id="KW-1185">Reference proteome</keyword>
<keyword evidence="4" id="KW-0804">Transcription</keyword>
<dbReference type="Pfam" id="PF11754">
    <property type="entry name" value="Velvet"/>
    <property type="match status" value="1"/>
</dbReference>
<evidence type="ECO:0000256" key="3">
    <source>
        <dbReference type="ARBA" id="ARBA00023015"/>
    </source>
</evidence>
<feature type="region of interest" description="Disordered" evidence="7">
    <location>
        <begin position="140"/>
        <end position="159"/>
    </location>
</feature>
<dbReference type="PANTHER" id="PTHR33572:SF3">
    <property type="entry name" value="VELVET COMPLEX SUBUNIT B"/>
    <property type="match status" value="1"/>
</dbReference>
<dbReference type="PROSITE" id="PS51821">
    <property type="entry name" value="VELVET"/>
    <property type="match status" value="1"/>
</dbReference>
<feature type="compositionally biased region" description="Pro residues" evidence="7">
    <location>
        <begin position="89"/>
        <end position="100"/>
    </location>
</feature>
<feature type="compositionally biased region" description="Low complexity" evidence="7">
    <location>
        <begin position="262"/>
        <end position="281"/>
    </location>
</feature>
<gene>
    <name evidence="9" type="ORF">GMORB2_6045</name>
</gene>
<evidence type="ECO:0000256" key="4">
    <source>
        <dbReference type="ARBA" id="ARBA00023163"/>
    </source>
</evidence>
<feature type="compositionally biased region" description="Basic residues" evidence="7">
    <location>
        <begin position="101"/>
        <end position="117"/>
    </location>
</feature>
<dbReference type="RefSeq" id="XP_035321996.1">
    <property type="nucleotide sequence ID" value="XM_035468015.1"/>
</dbReference>
<dbReference type="InterPro" id="IPR037525">
    <property type="entry name" value="Velvet_dom"/>
</dbReference>
<evidence type="ECO:0000256" key="7">
    <source>
        <dbReference type="SAM" id="MobiDB-lite"/>
    </source>
</evidence>
<dbReference type="Gene3D" id="2.60.40.3960">
    <property type="entry name" value="Velvet domain"/>
    <property type="match status" value="1"/>
</dbReference>
<dbReference type="PANTHER" id="PTHR33572">
    <property type="entry name" value="SPORE DEVELOPMENT REGULATOR VOSA"/>
    <property type="match status" value="1"/>
</dbReference>
<dbReference type="GeneID" id="55972270"/>